<dbReference type="AlphaFoldDB" id="A0A2S9JSJ2"/>
<evidence type="ECO:0000313" key="2">
    <source>
        <dbReference type="EMBL" id="PRD56249.1"/>
    </source>
</evidence>
<protein>
    <recommendedName>
        <fullName evidence="1">YdhG-like domain-containing protein</fullName>
    </recommendedName>
</protein>
<evidence type="ECO:0000313" key="3">
    <source>
        <dbReference type="Proteomes" id="UP000238642"/>
    </source>
</evidence>
<gene>
    <name evidence="2" type="ORF">C5749_03000</name>
</gene>
<accession>A0A2S9JSJ2</accession>
<dbReference type="Proteomes" id="UP000238642">
    <property type="component" value="Unassembled WGS sequence"/>
</dbReference>
<dbReference type="EMBL" id="PVBS01000001">
    <property type="protein sequence ID" value="PRD56249.1"/>
    <property type="molecule type" value="Genomic_DNA"/>
</dbReference>
<comment type="caution">
    <text evidence="2">The sequence shown here is derived from an EMBL/GenBank/DDBJ whole genome shotgun (WGS) entry which is preliminary data.</text>
</comment>
<feature type="domain" description="YdhG-like" evidence="1">
    <location>
        <begin position="19"/>
        <end position="110"/>
    </location>
</feature>
<dbReference type="SUPFAM" id="SSF159888">
    <property type="entry name" value="YdhG-like"/>
    <property type="match status" value="1"/>
</dbReference>
<evidence type="ECO:0000259" key="1">
    <source>
        <dbReference type="Pfam" id="PF08818"/>
    </source>
</evidence>
<keyword evidence="3" id="KW-1185">Reference proteome</keyword>
<proteinExistence type="predicted"/>
<name>A0A2S9JSJ2_9SPHI</name>
<dbReference type="OrthoDB" id="192368at2"/>
<dbReference type="RefSeq" id="WP_105725158.1">
    <property type="nucleotide sequence ID" value="NZ_PVBS01000001.1"/>
</dbReference>
<reference evidence="2 3" key="1">
    <citation type="submission" date="2018-02" db="EMBL/GenBank/DDBJ databases">
        <title>The draft genome of Sphingobacterium gobiense H7.</title>
        <authorList>
            <person name="Li L."/>
            <person name="Liu L."/>
            <person name="Zhang X."/>
            <person name="Wang T."/>
            <person name="Liang L."/>
        </authorList>
    </citation>
    <scope>NUCLEOTIDE SEQUENCE [LARGE SCALE GENOMIC DNA]</scope>
    <source>
        <strain evidence="2 3">ACCC 05757</strain>
    </source>
</reference>
<dbReference type="InterPro" id="IPR014922">
    <property type="entry name" value="YdhG-like"/>
</dbReference>
<sequence>MNKGIKLYNEALSIEEAKICIFLAEEIDRALPSAISKIWHRHPVWFIDDNPIVGYNKLKNGIRLLFWSGETFNEEKLVTGTGKFKDAHIYVNAIDELDMDDLSRWLAKALDIQWDYKNIVKRKGALVRLK</sequence>
<dbReference type="Pfam" id="PF08818">
    <property type="entry name" value="DUF1801"/>
    <property type="match status" value="1"/>
</dbReference>
<organism evidence="2 3">
    <name type="scientific">Sphingobacterium gobiense</name>
    <dbReference type="NCBI Taxonomy" id="1382456"/>
    <lineage>
        <taxon>Bacteria</taxon>
        <taxon>Pseudomonadati</taxon>
        <taxon>Bacteroidota</taxon>
        <taxon>Sphingobacteriia</taxon>
        <taxon>Sphingobacteriales</taxon>
        <taxon>Sphingobacteriaceae</taxon>
        <taxon>Sphingobacterium</taxon>
    </lineage>
</organism>